<dbReference type="AlphaFoldDB" id="A0A8B6G734"/>
<dbReference type="GO" id="GO:0005525">
    <property type="term" value="F:GTP binding"/>
    <property type="evidence" value="ECO:0007669"/>
    <property type="project" value="UniProtKB-KW"/>
</dbReference>
<accession>A0A8B6G734</accession>
<evidence type="ECO:0000313" key="6">
    <source>
        <dbReference type="Proteomes" id="UP000596742"/>
    </source>
</evidence>
<name>A0A8B6G734_MYTGA</name>
<organism evidence="5 6">
    <name type="scientific">Mytilus galloprovincialis</name>
    <name type="common">Mediterranean mussel</name>
    <dbReference type="NCBI Taxonomy" id="29158"/>
    <lineage>
        <taxon>Eukaryota</taxon>
        <taxon>Metazoa</taxon>
        <taxon>Spiralia</taxon>
        <taxon>Lophotrochozoa</taxon>
        <taxon>Mollusca</taxon>
        <taxon>Bivalvia</taxon>
        <taxon>Autobranchia</taxon>
        <taxon>Pteriomorphia</taxon>
        <taxon>Mytilida</taxon>
        <taxon>Mytiloidea</taxon>
        <taxon>Mytilidae</taxon>
        <taxon>Mytilinae</taxon>
        <taxon>Mytilus</taxon>
    </lineage>
</organism>
<dbReference type="EMBL" id="UYJE01007977">
    <property type="protein sequence ID" value="VDI59728.1"/>
    <property type="molecule type" value="Genomic_DNA"/>
</dbReference>
<dbReference type="Proteomes" id="UP000596742">
    <property type="component" value="Unassembled WGS sequence"/>
</dbReference>
<keyword evidence="3" id="KW-0342">GTP-binding</keyword>
<gene>
    <name evidence="5" type="ORF">MGAL_10B082021</name>
</gene>
<dbReference type="OrthoDB" id="10061751at2759"/>
<dbReference type="PANTHER" id="PTHR10903">
    <property type="entry name" value="GTPASE, IMAP FAMILY MEMBER-RELATED"/>
    <property type="match status" value="1"/>
</dbReference>
<keyword evidence="2" id="KW-0547">Nucleotide-binding</keyword>
<sequence>MSSTGNSILGQTVFITESSGSSITNKCCIGTTKRDRKIVKVVDTPGFFGNSLTIEEIRQEVLNCFYLTKPGPHAIFYILRIGRFTNEEIQGVKRFLEIFGGDPLQYTVIILTGVDDLEWNHSSTEEYLDNAPITLKKLIEACNKRCVFFNNRLSNSENQNIQLKKLFTKVEKMLKDNKERKMPYYTNDIITQIGKGASLCAANEHVEADCRFPKLPKVAAGGAAAAGGAGAVIGGVFLFGLPGVVMLPAVGLVGIKIGYDWYKDSKKPNDKLSKVLEEIKEDSNIQCTIS</sequence>
<comment type="caution">
    <text evidence="5">The sequence shown here is derived from an EMBL/GenBank/DDBJ whole genome shotgun (WGS) entry which is preliminary data.</text>
</comment>
<dbReference type="InterPro" id="IPR027417">
    <property type="entry name" value="P-loop_NTPase"/>
</dbReference>
<dbReference type="Gene3D" id="3.40.50.300">
    <property type="entry name" value="P-loop containing nucleotide triphosphate hydrolases"/>
    <property type="match status" value="1"/>
</dbReference>
<evidence type="ECO:0000256" key="3">
    <source>
        <dbReference type="ARBA" id="ARBA00023134"/>
    </source>
</evidence>
<dbReference type="Pfam" id="PF04548">
    <property type="entry name" value="AIG1"/>
    <property type="match status" value="1"/>
</dbReference>
<dbReference type="PROSITE" id="PS51720">
    <property type="entry name" value="G_AIG1"/>
    <property type="match status" value="1"/>
</dbReference>
<dbReference type="SUPFAM" id="SSF52540">
    <property type="entry name" value="P-loop containing nucleoside triphosphate hydrolases"/>
    <property type="match status" value="1"/>
</dbReference>
<reference evidence="5" key="1">
    <citation type="submission" date="2018-11" db="EMBL/GenBank/DDBJ databases">
        <authorList>
            <person name="Alioto T."/>
            <person name="Alioto T."/>
        </authorList>
    </citation>
    <scope>NUCLEOTIDE SEQUENCE</scope>
</reference>
<keyword evidence="6" id="KW-1185">Reference proteome</keyword>
<proteinExistence type="inferred from homology"/>
<evidence type="ECO:0000313" key="5">
    <source>
        <dbReference type="EMBL" id="VDI59728.1"/>
    </source>
</evidence>
<evidence type="ECO:0000256" key="2">
    <source>
        <dbReference type="ARBA" id="ARBA00022741"/>
    </source>
</evidence>
<evidence type="ECO:0000259" key="4">
    <source>
        <dbReference type="PROSITE" id="PS51720"/>
    </source>
</evidence>
<dbReference type="PANTHER" id="PTHR10903:SF184">
    <property type="entry name" value="GTP-BINDING PROTEIN A"/>
    <property type="match status" value="1"/>
</dbReference>
<evidence type="ECO:0000256" key="1">
    <source>
        <dbReference type="ARBA" id="ARBA00008535"/>
    </source>
</evidence>
<feature type="domain" description="AIG1-type G" evidence="4">
    <location>
        <begin position="1"/>
        <end position="194"/>
    </location>
</feature>
<comment type="similarity">
    <text evidence="1">Belongs to the TRAFAC class TrmE-Era-EngA-EngB-Septin-like GTPase superfamily. AIG1/Toc34/Toc159-like paraseptin GTPase family. IAN subfamily.</text>
</comment>
<dbReference type="InterPro" id="IPR006703">
    <property type="entry name" value="G_AIG1"/>
</dbReference>
<protein>
    <recommendedName>
        <fullName evidence="4">AIG1-type G domain-containing protein</fullName>
    </recommendedName>
</protein>
<dbReference type="InterPro" id="IPR045058">
    <property type="entry name" value="GIMA/IAN/Toc"/>
</dbReference>
<dbReference type="FunFam" id="3.40.50.300:FF:000366">
    <property type="entry name" value="GTPase, IMAP family member 2"/>
    <property type="match status" value="1"/>
</dbReference>